<feature type="compositionally biased region" description="Basic and acidic residues" evidence="1">
    <location>
        <begin position="165"/>
        <end position="181"/>
    </location>
</feature>
<proteinExistence type="predicted"/>
<protein>
    <submittedName>
        <fullName evidence="2">Uncharacterized protein</fullName>
    </submittedName>
</protein>
<gene>
    <name evidence="2" type="ORF">AW08_00652</name>
</gene>
<evidence type="ECO:0000313" key="2">
    <source>
        <dbReference type="EMBL" id="EXI69440.1"/>
    </source>
</evidence>
<accession>A0A011NXT9</accession>
<feature type="region of interest" description="Disordered" evidence="1">
    <location>
        <begin position="162"/>
        <end position="182"/>
    </location>
</feature>
<evidence type="ECO:0000313" key="3">
    <source>
        <dbReference type="Proteomes" id="UP000020218"/>
    </source>
</evidence>
<sequence>MLGAQRALLDRRAARVGVGRGKRDFAGARLLELARRAADHAAQRQLVAGGGPTDAGVGDEGDAASVGGAASAGQRAGVADSGSGELEAVGQSQRDAVDIQRRAIRDRHLALAQRLGVLGTQRARLDRRLARVGIRLRQHQTASALLGQVAPAENPALRRALADAGHVDPDRSDSRRDGSERHRLRRQIEVCASSGNGEVVRLDGVACSDRDCLVRNAAKTGVGIQNEVPARLQRVGSCRRKAARIDVVVA</sequence>
<dbReference type="EMBL" id="JFAX01000002">
    <property type="protein sequence ID" value="EXI69440.1"/>
    <property type="molecule type" value="Genomic_DNA"/>
</dbReference>
<organism evidence="2 3">
    <name type="scientific">Candidatus Accumulibacter adjunctus</name>
    <dbReference type="NCBI Taxonomy" id="1454001"/>
    <lineage>
        <taxon>Bacteria</taxon>
        <taxon>Pseudomonadati</taxon>
        <taxon>Pseudomonadota</taxon>
        <taxon>Betaproteobacteria</taxon>
        <taxon>Candidatus Accumulibacter</taxon>
    </lineage>
</organism>
<name>A0A011NXT9_9PROT</name>
<dbReference type="AlphaFoldDB" id="A0A011NXT9"/>
<comment type="caution">
    <text evidence="2">The sequence shown here is derived from an EMBL/GenBank/DDBJ whole genome shotgun (WGS) entry which is preliminary data.</text>
</comment>
<keyword evidence="3" id="KW-1185">Reference proteome</keyword>
<feature type="region of interest" description="Disordered" evidence="1">
    <location>
        <begin position="48"/>
        <end position="69"/>
    </location>
</feature>
<dbReference type="Proteomes" id="UP000020218">
    <property type="component" value="Unassembled WGS sequence"/>
</dbReference>
<evidence type="ECO:0000256" key="1">
    <source>
        <dbReference type="SAM" id="MobiDB-lite"/>
    </source>
</evidence>
<reference evidence="2" key="1">
    <citation type="submission" date="2014-02" db="EMBL/GenBank/DDBJ databases">
        <title>Expanding our view of genomic diversity in Candidatus Accumulibacter clades.</title>
        <authorList>
            <person name="Skennerton C.T."/>
            <person name="Barr J.J."/>
            <person name="Slater F.R."/>
            <person name="Bond P.L."/>
            <person name="Tyson G.W."/>
        </authorList>
    </citation>
    <scope>NUCLEOTIDE SEQUENCE [LARGE SCALE GENOMIC DNA]</scope>
</reference>